<keyword evidence="2" id="KW-0677">Repeat</keyword>
<evidence type="ECO:0000313" key="10">
    <source>
        <dbReference type="EMBL" id="RYQ87533.1"/>
    </source>
</evidence>
<proteinExistence type="predicted"/>
<gene>
    <name evidence="10" type="ORF">Ahy_B09g095046</name>
</gene>
<keyword evidence="3" id="KW-0547">Nucleotide-binding</keyword>
<feature type="domain" description="Disease resistance N-terminal" evidence="7">
    <location>
        <begin position="15"/>
        <end position="97"/>
    </location>
</feature>
<dbReference type="InterPro" id="IPR056789">
    <property type="entry name" value="LRR_R13L1-DRL21"/>
</dbReference>
<dbReference type="FunFam" id="1.10.10.10:FF:000322">
    <property type="entry name" value="Probable disease resistance protein At1g63360"/>
    <property type="match status" value="1"/>
</dbReference>
<dbReference type="Pfam" id="PF25019">
    <property type="entry name" value="LRR_R13L1-DRL21"/>
    <property type="match status" value="1"/>
</dbReference>
<dbReference type="InterPro" id="IPR032675">
    <property type="entry name" value="LRR_dom_sf"/>
</dbReference>
<dbReference type="InterPro" id="IPR002182">
    <property type="entry name" value="NB-ARC"/>
</dbReference>
<feature type="domain" description="NB-ARC" evidence="6">
    <location>
        <begin position="171"/>
        <end position="341"/>
    </location>
</feature>
<dbReference type="InterPro" id="IPR058922">
    <property type="entry name" value="WHD_DRP"/>
</dbReference>
<evidence type="ECO:0000259" key="7">
    <source>
        <dbReference type="Pfam" id="PF18052"/>
    </source>
</evidence>
<dbReference type="PANTHER" id="PTHR36766">
    <property type="entry name" value="PLANT BROAD-SPECTRUM MILDEW RESISTANCE PROTEIN RPW8"/>
    <property type="match status" value="1"/>
</dbReference>
<dbReference type="Gene3D" id="3.40.50.300">
    <property type="entry name" value="P-loop containing nucleotide triphosphate hydrolases"/>
    <property type="match status" value="1"/>
</dbReference>
<evidence type="ECO:0000259" key="9">
    <source>
        <dbReference type="Pfam" id="PF25019"/>
    </source>
</evidence>
<evidence type="ECO:0000313" key="11">
    <source>
        <dbReference type="Proteomes" id="UP000289738"/>
    </source>
</evidence>
<dbReference type="Gene3D" id="1.20.5.4130">
    <property type="match status" value="1"/>
</dbReference>
<dbReference type="InterPro" id="IPR041118">
    <property type="entry name" value="Rx_N"/>
</dbReference>
<dbReference type="Pfam" id="PF00931">
    <property type="entry name" value="NB-ARC"/>
    <property type="match status" value="1"/>
</dbReference>
<dbReference type="InterPro" id="IPR036388">
    <property type="entry name" value="WH-like_DNA-bd_sf"/>
</dbReference>
<name>A0A444XDK8_ARAHY</name>
<dbReference type="Pfam" id="PF23559">
    <property type="entry name" value="WHD_DRP"/>
    <property type="match status" value="1"/>
</dbReference>
<protein>
    <recommendedName>
        <fullName evidence="12">Disease resistance RPP13-like protein</fullName>
    </recommendedName>
</protein>
<evidence type="ECO:0000256" key="5">
    <source>
        <dbReference type="ARBA" id="ARBA00022840"/>
    </source>
</evidence>
<reference evidence="10 11" key="1">
    <citation type="submission" date="2019-01" db="EMBL/GenBank/DDBJ databases">
        <title>Sequencing of cultivated peanut Arachis hypogaea provides insights into genome evolution and oil improvement.</title>
        <authorList>
            <person name="Chen X."/>
        </authorList>
    </citation>
    <scope>NUCLEOTIDE SEQUENCE [LARGE SCALE GENOMIC DNA]</scope>
    <source>
        <strain evidence="11">cv. Fuhuasheng</strain>
        <tissue evidence="10">Leaves</tissue>
    </source>
</reference>
<dbReference type="SUPFAM" id="SSF52058">
    <property type="entry name" value="L domain-like"/>
    <property type="match status" value="1"/>
</dbReference>
<feature type="domain" description="Disease resistance protein winged helix" evidence="8">
    <location>
        <begin position="430"/>
        <end position="497"/>
    </location>
</feature>
<dbReference type="PRINTS" id="PR00364">
    <property type="entry name" value="DISEASERSIST"/>
</dbReference>
<evidence type="ECO:0008006" key="12">
    <source>
        <dbReference type="Google" id="ProtNLM"/>
    </source>
</evidence>
<evidence type="ECO:0000259" key="8">
    <source>
        <dbReference type="Pfam" id="PF23559"/>
    </source>
</evidence>
<keyword evidence="1" id="KW-0433">Leucine-rich repeat</keyword>
<dbReference type="Gene3D" id="1.10.10.10">
    <property type="entry name" value="Winged helix-like DNA-binding domain superfamily/Winged helix DNA-binding domain"/>
    <property type="match status" value="1"/>
</dbReference>
<dbReference type="InterPro" id="IPR027417">
    <property type="entry name" value="P-loop_NTPase"/>
</dbReference>
<evidence type="ECO:0000259" key="6">
    <source>
        <dbReference type="Pfam" id="PF00931"/>
    </source>
</evidence>
<dbReference type="Gene3D" id="1.10.8.430">
    <property type="entry name" value="Helical domain of apoptotic protease-activating factors"/>
    <property type="match status" value="1"/>
</dbReference>
<dbReference type="PANTHER" id="PTHR36766:SF40">
    <property type="entry name" value="DISEASE RESISTANCE PROTEIN RGA3"/>
    <property type="match status" value="1"/>
</dbReference>
<dbReference type="SUPFAM" id="SSF52540">
    <property type="entry name" value="P-loop containing nucleoside triphosphate hydrolases"/>
    <property type="match status" value="1"/>
</dbReference>
<dbReference type="Proteomes" id="UP000289738">
    <property type="component" value="Chromosome B09"/>
</dbReference>
<comment type="caution">
    <text evidence="10">The sequence shown here is derived from an EMBL/GenBank/DDBJ whole genome shotgun (WGS) entry which is preliminary data.</text>
</comment>
<dbReference type="SUPFAM" id="SSF52047">
    <property type="entry name" value="RNI-like"/>
    <property type="match status" value="1"/>
</dbReference>
<evidence type="ECO:0000256" key="2">
    <source>
        <dbReference type="ARBA" id="ARBA00022737"/>
    </source>
</evidence>
<evidence type="ECO:0000256" key="3">
    <source>
        <dbReference type="ARBA" id="ARBA00022741"/>
    </source>
</evidence>
<dbReference type="GO" id="GO:0006952">
    <property type="term" value="P:defense response"/>
    <property type="evidence" value="ECO:0007669"/>
    <property type="project" value="UniProtKB-KW"/>
</dbReference>
<dbReference type="Gene3D" id="3.80.10.10">
    <property type="entry name" value="Ribonuclease Inhibitor"/>
    <property type="match status" value="3"/>
</dbReference>
<dbReference type="GO" id="GO:0005524">
    <property type="term" value="F:ATP binding"/>
    <property type="evidence" value="ECO:0007669"/>
    <property type="project" value="UniProtKB-KW"/>
</dbReference>
<keyword evidence="4" id="KW-0611">Plant defense</keyword>
<dbReference type="EMBL" id="SDMP01000019">
    <property type="protein sequence ID" value="RYQ87533.1"/>
    <property type="molecule type" value="Genomic_DNA"/>
</dbReference>
<dbReference type="STRING" id="3818.A0A444XDK8"/>
<keyword evidence="11" id="KW-1185">Reference proteome</keyword>
<feature type="domain" description="R13L1/DRL21-like LRR repeat region" evidence="9">
    <location>
        <begin position="678"/>
        <end position="803"/>
    </location>
</feature>
<accession>A0A444XDK8</accession>
<evidence type="ECO:0000256" key="4">
    <source>
        <dbReference type="ARBA" id="ARBA00022821"/>
    </source>
</evidence>
<keyword evidence="5" id="KW-0067">ATP-binding</keyword>
<dbReference type="GO" id="GO:0043531">
    <property type="term" value="F:ADP binding"/>
    <property type="evidence" value="ECO:0007669"/>
    <property type="project" value="InterPro"/>
</dbReference>
<organism evidence="10 11">
    <name type="scientific">Arachis hypogaea</name>
    <name type="common">Peanut</name>
    <dbReference type="NCBI Taxonomy" id="3818"/>
    <lineage>
        <taxon>Eukaryota</taxon>
        <taxon>Viridiplantae</taxon>
        <taxon>Streptophyta</taxon>
        <taxon>Embryophyta</taxon>
        <taxon>Tracheophyta</taxon>
        <taxon>Spermatophyta</taxon>
        <taxon>Magnoliopsida</taxon>
        <taxon>eudicotyledons</taxon>
        <taxon>Gunneridae</taxon>
        <taxon>Pentapetalae</taxon>
        <taxon>rosids</taxon>
        <taxon>fabids</taxon>
        <taxon>Fabales</taxon>
        <taxon>Fabaceae</taxon>
        <taxon>Papilionoideae</taxon>
        <taxon>50 kb inversion clade</taxon>
        <taxon>dalbergioids sensu lato</taxon>
        <taxon>Dalbergieae</taxon>
        <taxon>Pterocarpus clade</taxon>
        <taxon>Arachis</taxon>
    </lineage>
</organism>
<dbReference type="GO" id="GO:0051707">
    <property type="term" value="P:response to other organism"/>
    <property type="evidence" value="ECO:0007669"/>
    <property type="project" value="UniProtKB-ARBA"/>
</dbReference>
<dbReference type="AlphaFoldDB" id="A0A444XDK8"/>
<dbReference type="Pfam" id="PF18052">
    <property type="entry name" value="Rx_N"/>
    <property type="match status" value="1"/>
</dbReference>
<evidence type="ECO:0000256" key="1">
    <source>
        <dbReference type="ARBA" id="ARBA00022614"/>
    </source>
</evidence>
<dbReference type="InterPro" id="IPR042197">
    <property type="entry name" value="Apaf_helical"/>
</dbReference>
<sequence length="1257" mass="142478">MTSKLEGGAYLSSFVDVISKKLSSILEDDSVLEGNDSALELLERLDEILCDVEPVLDDAELKQFRNDRVKKWLVDLQDALYVADDFLDELSTKAATATPRDPGNSYDWSRPVDSIIEDSGVNVIEKIVAKLESVVRRKGKLGLERGAKLDTSWRIPSTSLVVSSDVFGRDEDKENIIKLLLDDSTCDAESLVTVIPIVGMGGIGKTTLAQLVYNDPKVVENFGTRAWVCVAENPDLVNVTRTILGAIDSSPCNMDNFDLLQTNLKEKLIGKTFLLVLDDVWDDRRDMWEDFLKPFHYGNNGSKILLTTRNENVASVFAPINLHYGLSLLSNEDCWSVFLKHSTISTNSKHYATVEPIGRKIVEKCKGLPLAVKTLGGLLRNKDNKEDWENILECKIWELSEDGCKIIPALRVSYHYLPSSLKRCFVYCSLYPEDYEFDKDELVLLWMAEDLLQPKENNTSKKIGCAYFDELVARSFFQPSNTKRGLFVMHDLMHELATFFARKFYFKLEVSENLHMVDSKIRHLSLFSNYEDTITLFGEACKRAVHLRTALDFSSYRPSIDVESNPLLLQQFRVFSFRVKSVPDSIGELIHLRYLNLSGTCIVTLPESICKLYNLQTLKLRGCVELEMLPSRMQDLVNLCHLDIRGASRLKEIPKGMNKLKHLHFLSDYIVGEQENGMRELGTMDNLHGSFCISKLENVKNSGEALEAKMGNKKHINTLELNWLPDGDIDDVETERDILDKLQPHENLKELSINGYPGERFPDWLGLSCYSNMTELSLDSCMNCCELPSLGQLPSLQHLKISKLDGLEKIDLEFYNKNNASFQQETPFKCLETLEIEYMYSWREWHFPDEFDGFPQLRILEIRNCPVLSGDLPSHLPALEELTIDGCKELAYSLPRAPKLHKLDVKCDMFQGYAGLHHVNISGSQRAKFVWEWLLHIQPPHVQCLYIDDCQSAISISANHLPASLQFLEIIDCSKLTFSEQLQHKSLTKILVEDCDSLTLFPLGDLPNLKKLTISECKNMENVEVAHALPSLRCLNISDCPSLVSLPPLESAAPRLQELDIRNCPEIDCFAGECLPPSLKKLVIVECQKLASWISSNVLHSEGLTHLWLGSYFDVKSFPREGCLPASLKSLQFWDFPNLETLDCKGLHHLTSLTYLAIRYSEKLQNITEEHLLASIKKIYIGEECPLRSKLEEMEQLRIQLGCDESVRKIIKKHTVGSGLPDLHSWNSLLCYSSDFYHSNLANPTALLLSGVQCCAI</sequence>